<reference evidence="1 2" key="1">
    <citation type="submission" date="2014-03" db="EMBL/GenBank/DDBJ databases">
        <title>Genome sequence of Clostridium litorale W6, DSM 5388.</title>
        <authorList>
            <person name="Poehlein A."/>
            <person name="Jagirdar A."/>
            <person name="Khonsari B."/>
            <person name="Chibani C.M."/>
            <person name="Gutierrez Gutierrez D.A."/>
            <person name="Davydova E."/>
            <person name="Alghaithi H.S."/>
            <person name="Nair K.P."/>
            <person name="Dhamotharan K."/>
            <person name="Chandran L."/>
            <person name="G W."/>
            <person name="Daniel R."/>
        </authorList>
    </citation>
    <scope>NUCLEOTIDE SEQUENCE [LARGE SCALE GENOMIC DNA]</scope>
    <source>
        <strain evidence="1 2">W6</strain>
    </source>
</reference>
<sequence>MLSIALDELKENDSLFEKAGFKFIMDSELASNTGGLEIDYSTKWFSKGFTVSASNFGGAC</sequence>
<name>A0A069R9T9_PEPLI</name>
<dbReference type="EMBL" id="JJMM01000026">
    <property type="protein sequence ID" value="KDR93834.1"/>
    <property type="molecule type" value="Genomic_DNA"/>
</dbReference>
<dbReference type="STRING" id="1121324.CLIT_23c01060"/>
<comment type="caution">
    <text evidence="1">The sequence shown here is derived from an EMBL/GenBank/DDBJ whole genome shotgun (WGS) entry which is preliminary data.</text>
</comment>
<dbReference type="SUPFAM" id="SSF89360">
    <property type="entry name" value="HesB-like domain"/>
    <property type="match status" value="1"/>
</dbReference>
<dbReference type="InterPro" id="IPR035903">
    <property type="entry name" value="HesB-like_dom_sf"/>
</dbReference>
<keyword evidence="2" id="KW-1185">Reference proteome</keyword>
<accession>A0A069R9T9</accession>
<organism evidence="1 2">
    <name type="scientific">Peptoclostridium litorale DSM 5388</name>
    <dbReference type="NCBI Taxonomy" id="1121324"/>
    <lineage>
        <taxon>Bacteria</taxon>
        <taxon>Bacillati</taxon>
        <taxon>Bacillota</taxon>
        <taxon>Clostridia</taxon>
        <taxon>Peptostreptococcales</taxon>
        <taxon>Peptoclostridiaceae</taxon>
        <taxon>Peptoclostridium</taxon>
    </lineage>
</organism>
<evidence type="ECO:0000313" key="2">
    <source>
        <dbReference type="Proteomes" id="UP000027946"/>
    </source>
</evidence>
<evidence type="ECO:0000313" key="1">
    <source>
        <dbReference type="EMBL" id="KDR93834.1"/>
    </source>
</evidence>
<protein>
    <submittedName>
        <fullName evidence="1">Uncharacterized protein</fullName>
    </submittedName>
</protein>
<proteinExistence type="predicted"/>
<dbReference type="Proteomes" id="UP000027946">
    <property type="component" value="Unassembled WGS sequence"/>
</dbReference>
<dbReference type="OrthoDB" id="1708045at2"/>
<gene>
    <name evidence="1" type="ORF">CLIT_23c01060</name>
</gene>
<dbReference type="Gene3D" id="2.60.300.12">
    <property type="entry name" value="HesB-like domain"/>
    <property type="match status" value="1"/>
</dbReference>
<dbReference type="AlphaFoldDB" id="A0A069R9T9"/>